<dbReference type="CDD" id="cd13441">
    <property type="entry name" value="CamS_repeat_1"/>
    <property type="match status" value="1"/>
</dbReference>
<evidence type="ECO:0000256" key="1">
    <source>
        <dbReference type="SAM" id="MobiDB-lite"/>
    </source>
</evidence>
<protein>
    <submittedName>
        <fullName evidence="2">CamS family sex pheromone protein</fullName>
    </submittedName>
</protein>
<dbReference type="PROSITE" id="PS51257">
    <property type="entry name" value="PROKAR_LIPOPROTEIN"/>
    <property type="match status" value="1"/>
</dbReference>
<dbReference type="RefSeq" id="WP_102167827.1">
    <property type="nucleotide sequence ID" value="NZ_CP136964.1"/>
</dbReference>
<keyword evidence="3" id="KW-1185">Reference proteome</keyword>
<dbReference type="InterPro" id="IPR011426">
    <property type="entry name" value="CamS"/>
</dbReference>
<dbReference type="EMBL" id="CP136964">
    <property type="protein sequence ID" value="WOS96898.1"/>
    <property type="molecule type" value="Genomic_DNA"/>
</dbReference>
<feature type="compositionally biased region" description="Low complexity" evidence="1">
    <location>
        <begin position="26"/>
        <end position="42"/>
    </location>
</feature>
<dbReference type="Pfam" id="PF07537">
    <property type="entry name" value="CamS"/>
    <property type="match status" value="1"/>
</dbReference>
<reference evidence="2 3" key="2">
    <citation type="submission" date="2023-10" db="EMBL/GenBank/DDBJ databases">
        <authorList>
            <person name="Choi B."/>
        </authorList>
    </citation>
    <scope>NUCLEOTIDE SEQUENCE [LARGE SCALE GENOMIC DNA]</scope>
    <source>
        <strain evidence="2 3">UMB0959</strain>
    </source>
</reference>
<dbReference type="Proteomes" id="UP000243626">
    <property type="component" value="Chromosome"/>
</dbReference>
<reference evidence="3" key="1">
    <citation type="submission" date="2017-09" db="EMBL/GenBank/DDBJ databases">
        <title>Bacterial strain isolated from the female urinary microbiota.</title>
        <authorList>
            <person name="Thomas-White K."/>
            <person name="Kumar N."/>
            <person name="Forster S."/>
            <person name="Putonti C."/>
            <person name="Lawley T."/>
            <person name="Wolfe A.J."/>
        </authorList>
    </citation>
    <scope>NUCLEOTIDE SEQUENCE [LARGE SCALE GENOMIC DNA]</scope>
    <source>
        <strain evidence="3">UMB0959</strain>
    </source>
</reference>
<dbReference type="AlphaFoldDB" id="A0AAF0YJ84"/>
<dbReference type="KEGG" id="nmy:CJ229_004105"/>
<organism evidence="2 3">
    <name type="scientific">Nosocomiicoccus massiliensis</name>
    <dbReference type="NCBI Taxonomy" id="1232430"/>
    <lineage>
        <taxon>Bacteria</taxon>
        <taxon>Bacillati</taxon>
        <taxon>Bacillota</taxon>
        <taxon>Bacilli</taxon>
        <taxon>Bacillales</taxon>
        <taxon>Staphylococcaceae</taxon>
        <taxon>Nosocomiicoccus</taxon>
    </lineage>
</organism>
<evidence type="ECO:0000313" key="3">
    <source>
        <dbReference type="Proteomes" id="UP000243626"/>
    </source>
</evidence>
<accession>A0AAF0YJ84</accession>
<evidence type="ECO:0000313" key="2">
    <source>
        <dbReference type="EMBL" id="WOS96898.1"/>
    </source>
</evidence>
<dbReference type="PIRSF" id="PIRSF012509">
    <property type="entry name" value="CamS"/>
    <property type="match status" value="1"/>
</dbReference>
<dbReference type="Gene3D" id="3.10.570.10">
    <property type="entry name" value="sex pheromone staph- cam373 precursor domain"/>
    <property type="match status" value="1"/>
</dbReference>
<name>A0AAF0YJ84_9STAP</name>
<sequence>MKKLVMSTLFGTAILTACSNTSVDVENASENNDENNNNVQTVRNEDVQDSVTQSISSDYYQSVLPYELSPARGLTSSNMVSTYNMEAFEKGLFEQSKRFFPTNEYVFREGQIMSDKMTREYLKRQYTKEQIDEMDEATLKRTGAFSNLGLNPSNNGEEDPEKLAENAPLYLSHILEQDYLKIDEEGNQTFEGITFGLAMNSEYLYQKEQYGTTYQKDLDLEVVQKEGEDMAREILERLRENSDYVDKKVVFAIFIQSKGTDIIPGNFVSYAVVEPGVKEIPKFETIDEQNVLLPSNNESVPEEVNSEYRAFNRELESYFKSFSTSVGRGVIRDGKLDELSIEIPFEYESRGEMVGLSQFVYELVEKHFKGTKVQAKIQDKSKVYSIITSDGEENTELYITE</sequence>
<gene>
    <name evidence="2" type="ORF">CJ229_004105</name>
</gene>
<feature type="region of interest" description="Disordered" evidence="1">
    <location>
        <begin position="26"/>
        <end position="47"/>
    </location>
</feature>
<proteinExistence type="predicted"/>